<name>A0A2U3L2P1_9FIRM</name>
<evidence type="ECO:0000313" key="1">
    <source>
        <dbReference type="EMBL" id="SPF46137.1"/>
    </source>
</evidence>
<evidence type="ECO:0000313" key="2">
    <source>
        <dbReference type="Proteomes" id="UP000238916"/>
    </source>
</evidence>
<dbReference type="EMBL" id="OMOF01000275">
    <property type="protein sequence ID" value="SPF46137.1"/>
    <property type="molecule type" value="Genomic_DNA"/>
</dbReference>
<sequence>MNLELKTNMKINITQRALEFLQKAKKIELYIERLVVTQCCIPLSTPPTVRKGRPNKPEDFHMYAVDNITVYYDRNLIWKRELTIDTQRFGIFKELIISDWVIKY</sequence>
<accession>A0A2U3L2P1</accession>
<dbReference type="Proteomes" id="UP000238916">
    <property type="component" value="Unassembled WGS sequence"/>
</dbReference>
<dbReference type="AlphaFoldDB" id="A0A2U3L2P1"/>
<organism evidence="1 2">
    <name type="scientific">Candidatus Desulfosporosinus infrequens</name>
    <dbReference type="NCBI Taxonomy" id="2043169"/>
    <lineage>
        <taxon>Bacteria</taxon>
        <taxon>Bacillati</taxon>
        <taxon>Bacillota</taxon>
        <taxon>Clostridia</taxon>
        <taxon>Eubacteriales</taxon>
        <taxon>Desulfitobacteriaceae</taxon>
        <taxon>Desulfosporosinus</taxon>
    </lineage>
</organism>
<proteinExistence type="predicted"/>
<reference evidence="2" key="1">
    <citation type="submission" date="2018-02" db="EMBL/GenBank/DDBJ databases">
        <authorList>
            <person name="Hausmann B."/>
        </authorList>
    </citation>
    <scope>NUCLEOTIDE SEQUENCE [LARGE SCALE GENOMIC DNA]</scope>
    <source>
        <strain evidence="2">Peat soil MAG SbF1</strain>
    </source>
</reference>
<dbReference type="NCBIfam" id="NF041239">
    <property type="entry name" value="Moor_selen_rel"/>
    <property type="match status" value="1"/>
</dbReference>
<dbReference type="InterPro" id="IPR049744">
    <property type="entry name" value="CC/Se_fam"/>
</dbReference>
<gene>
    <name evidence="1" type="ORF">SBF1_3460002</name>
</gene>
<protein>
    <submittedName>
        <fullName evidence="1">Uncharacterized protein</fullName>
    </submittedName>
</protein>